<dbReference type="Pfam" id="PF08888">
    <property type="entry name" value="HopJ"/>
    <property type="match status" value="1"/>
</dbReference>
<organism evidence="1 2">
    <name type="scientific">Halotalea alkalilenta</name>
    <dbReference type="NCBI Taxonomy" id="376489"/>
    <lineage>
        <taxon>Bacteria</taxon>
        <taxon>Pseudomonadati</taxon>
        <taxon>Pseudomonadota</taxon>
        <taxon>Gammaproteobacteria</taxon>
        <taxon>Oceanospirillales</taxon>
        <taxon>Halomonadaceae</taxon>
        <taxon>Halotalea</taxon>
    </lineage>
</organism>
<gene>
    <name evidence="1" type="ORF">A5892_10750</name>
</gene>
<dbReference type="InterPro" id="IPR038604">
    <property type="entry name" value="HopJ_sf"/>
</dbReference>
<dbReference type="EMBL" id="CP015243">
    <property type="protein sequence ID" value="ANF57881.1"/>
    <property type="molecule type" value="Genomic_DNA"/>
</dbReference>
<dbReference type="AlphaFoldDB" id="A0A172YF30"/>
<accession>A0A172YF30</accession>
<dbReference type="Proteomes" id="UP000077875">
    <property type="component" value="Chromosome"/>
</dbReference>
<evidence type="ECO:0000313" key="2">
    <source>
        <dbReference type="Proteomes" id="UP000077875"/>
    </source>
</evidence>
<dbReference type="RefSeq" id="WP_064122803.1">
    <property type="nucleotide sequence ID" value="NZ_CP015243.1"/>
</dbReference>
<keyword evidence="2" id="KW-1185">Reference proteome</keyword>
<proteinExistence type="predicted"/>
<dbReference type="Gene3D" id="3.20.160.10">
    <property type="entry name" value="vpa0580 domain like"/>
    <property type="match status" value="1"/>
</dbReference>
<dbReference type="InterPro" id="IPR014984">
    <property type="entry name" value="HopJ"/>
</dbReference>
<dbReference type="STRING" id="376489.A5892_10750"/>
<name>A0A172YF30_9GAMM</name>
<dbReference type="KEGG" id="haa:A5892_10750"/>
<protein>
    <submittedName>
        <fullName evidence="1">HopJ type III effector protein</fullName>
    </submittedName>
</protein>
<sequence length="113" mass="12508">MLPIADFRRALARESHCFADTLAFIETHYRFTPTAFDNGGVSNGIDDNQGSCRVLALALLEGLENHEALRAFGEHYRHVLADPEGHDHANIRALAIHGLDGVRLHGDPLARRD</sequence>
<reference evidence="1 2" key="1">
    <citation type="submission" date="2016-04" db="EMBL/GenBank/DDBJ databases">
        <title>Complete Genome Sequence of Halotalea alkalilenta IHB B 13600.</title>
        <authorList>
            <person name="Swarnkar M.K."/>
            <person name="Sharma A."/>
            <person name="Kaushal K."/>
            <person name="Soni R."/>
            <person name="Rana S."/>
            <person name="Singh A.K."/>
            <person name="Gulati A."/>
        </authorList>
    </citation>
    <scope>NUCLEOTIDE SEQUENCE [LARGE SCALE GENOMIC DNA]</scope>
    <source>
        <strain evidence="1 2">IHB B 13600</strain>
    </source>
</reference>
<evidence type="ECO:0000313" key="1">
    <source>
        <dbReference type="EMBL" id="ANF57881.1"/>
    </source>
</evidence>